<keyword evidence="3 7" id="KW-0375">Hydrogen ion transport</keyword>
<dbReference type="RefSeq" id="WP_124397763.1">
    <property type="nucleotide sequence ID" value="NZ_BHZE01000009.1"/>
</dbReference>
<dbReference type="InterPro" id="IPR026015">
    <property type="entry name" value="ATP_synth_OSCP/delta_N_sf"/>
</dbReference>
<keyword evidence="6 7" id="KW-0066">ATP synthesis</keyword>
<keyword evidence="4 7" id="KW-0406">Ion transport</keyword>
<comment type="similarity">
    <text evidence="7">Belongs to the ATPase delta chain family.</text>
</comment>
<sequence length="184" mass="21102">MKIPKLANRYAKALLELAHERNAVEQVKDDMKFLLDTISNSPELQIVLKSPVIKSDQKKKVMGEIGKHLHEVTASFIRLLIHHRRENSIHDIAYEFLQQYRAFKGIHLVQVITARPLSAALRDNLVKKLKSYIGGTIELEETVSPDLIGGLIIRINDKEYNASVKHQLNEFKKSFTTNLYKPSF</sequence>
<comment type="caution">
    <text evidence="8">The sequence shown here is derived from an EMBL/GenBank/DDBJ whole genome shotgun (WGS) entry which is preliminary data.</text>
</comment>
<dbReference type="HAMAP" id="MF_01416">
    <property type="entry name" value="ATP_synth_delta_bact"/>
    <property type="match status" value="1"/>
</dbReference>
<dbReference type="Pfam" id="PF00213">
    <property type="entry name" value="OSCP"/>
    <property type="match status" value="1"/>
</dbReference>
<keyword evidence="7" id="KW-0139">CF(1)</keyword>
<reference evidence="8 9" key="1">
    <citation type="submission" date="2018-11" db="EMBL/GenBank/DDBJ databases">
        <title>Schleiferia aggregans sp. nov., a moderately thermophilic heterotrophic bacterium isolated from microbial mats at a terrestrial hot spring.</title>
        <authorList>
            <person name="Iino T."/>
            <person name="Ohkuma M."/>
            <person name="Haruta S."/>
        </authorList>
    </citation>
    <scope>NUCLEOTIDE SEQUENCE [LARGE SCALE GENOMIC DNA]</scope>
    <source>
        <strain evidence="8 9">LA</strain>
    </source>
</reference>
<dbReference type="SUPFAM" id="SSF47928">
    <property type="entry name" value="N-terminal domain of the delta subunit of the F1F0-ATP synthase"/>
    <property type="match status" value="1"/>
</dbReference>
<dbReference type="Gene3D" id="1.10.520.20">
    <property type="entry name" value="N-terminal domain of the delta subunit of the F1F0-ATP synthase"/>
    <property type="match status" value="1"/>
</dbReference>
<dbReference type="EMBL" id="BHZE01000009">
    <property type="protein sequence ID" value="GCD77699.1"/>
    <property type="molecule type" value="Genomic_DNA"/>
</dbReference>
<evidence type="ECO:0000256" key="5">
    <source>
        <dbReference type="ARBA" id="ARBA00023136"/>
    </source>
</evidence>
<organism evidence="8 9">
    <name type="scientific">Thermaurantimonas aggregans</name>
    <dbReference type="NCBI Taxonomy" id="2173829"/>
    <lineage>
        <taxon>Bacteria</taxon>
        <taxon>Pseudomonadati</taxon>
        <taxon>Bacteroidota</taxon>
        <taxon>Flavobacteriia</taxon>
        <taxon>Flavobacteriales</taxon>
        <taxon>Schleiferiaceae</taxon>
        <taxon>Thermaurantimonas</taxon>
    </lineage>
</organism>
<evidence type="ECO:0000256" key="2">
    <source>
        <dbReference type="ARBA" id="ARBA00022448"/>
    </source>
</evidence>
<keyword evidence="9" id="KW-1185">Reference proteome</keyword>
<dbReference type="InterPro" id="IPR000711">
    <property type="entry name" value="ATPase_OSCP/dsu"/>
</dbReference>
<dbReference type="AlphaFoldDB" id="A0A401XL04"/>
<dbReference type="NCBIfam" id="TIGR01145">
    <property type="entry name" value="ATP_synt_delta"/>
    <property type="match status" value="1"/>
</dbReference>
<evidence type="ECO:0000256" key="7">
    <source>
        <dbReference type="HAMAP-Rule" id="MF_01416"/>
    </source>
</evidence>
<evidence type="ECO:0000256" key="3">
    <source>
        <dbReference type="ARBA" id="ARBA00022781"/>
    </source>
</evidence>
<evidence type="ECO:0000256" key="6">
    <source>
        <dbReference type="ARBA" id="ARBA00023310"/>
    </source>
</evidence>
<evidence type="ECO:0000313" key="8">
    <source>
        <dbReference type="EMBL" id="GCD77699.1"/>
    </source>
</evidence>
<dbReference type="OrthoDB" id="9802471at2"/>
<evidence type="ECO:0000256" key="4">
    <source>
        <dbReference type="ARBA" id="ARBA00023065"/>
    </source>
</evidence>
<keyword evidence="5 7" id="KW-0472">Membrane</keyword>
<dbReference type="PRINTS" id="PR00125">
    <property type="entry name" value="ATPASEDELTA"/>
</dbReference>
<dbReference type="PANTHER" id="PTHR11910">
    <property type="entry name" value="ATP SYNTHASE DELTA CHAIN"/>
    <property type="match status" value="1"/>
</dbReference>
<accession>A0A401XL04</accession>
<keyword evidence="7" id="KW-1003">Cell membrane</keyword>
<comment type="function">
    <text evidence="7">F(1)F(0) ATP synthase produces ATP from ADP in the presence of a proton or sodium gradient. F-type ATPases consist of two structural domains, F(1) containing the extramembraneous catalytic core and F(0) containing the membrane proton channel, linked together by a central stalk and a peripheral stalk. During catalysis, ATP synthesis in the catalytic domain of F(1) is coupled via a rotary mechanism of the central stalk subunits to proton translocation.</text>
</comment>
<dbReference type="GO" id="GO:0005886">
    <property type="term" value="C:plasma membrane"/>
    <property type="evidence" value="ECO:0007669"/>
    <property type="project" value="UniProtKB-SubCell"/>
</dbReference>
<comment type="subcellular location">
    <subcellularLocation>
        <location evidence="7">Cell membrane</location>
        <topology evidence="7">Peripheral membrane protein</topology>
    </subcellularLocation>
    <subcellularLocation>
        <location evidence="1">Membrane</location>
    </subcellularLocation>
</comment>
<name>A0A401XL04_9FLAO</name>
<dbReference type="GO" id="GO:0045259">
    <property type="term" value="C:proton-transporting ATP synthase complex"/>
    <property type="evidence" value="ECO:0007669"/>
    <property type="project" value="UniProtKB-KW"/>
</dbReference>
<evidence type="ECO:0000313" key="9">
    <source>
        <dbReference type="Proteomes" id="UP000286715"/>
    </source>
</evidence>
<proteinExistence type="inferred from homology"/>
<dbReference type="Proteomes" id="UP000286715">
    <property type="component" value="Unassembled WGS sequence"/>
</dbReference>
<protein>
    <recommendedName>
        <fullName evidence="7">ATP synthase subunit delta</fullName>
    </recommendedName>
    <alternativeName>
        <fullName evidence="7">ATP synthase F(1) sector subunit delta</fullName>
    </alternativeName>
    <alternativeName>
        <fullName evidence="7">F-type ATPase subunit delta</fullName>
        <shortName evidence="7">F-ATPase subunit delta</shortName>
    </alternativeName>
</protein>
<evidence type="ECO:0000256" key="1">
    <source>
        <dbReference type="ARBA" id="ARBA00004370"/>
    </source>
</evidence>
<keyword evidence="2 7" id="KW-0813">Transport</keyword>
<comment type="function">
    <text evidence="7">This protein is part of the stalk that links CF(0) to CF(1). It either transmits conformational changes from CF(0) to CF(1) or is implicated in proton conduction.</text>
</comment>
<dbReference type="GO" id="GO:0046933">
    <property type="term" value="F:proton-transporting ATP synthase activity, rotational mechanism"/>
    <property type="evidence" value="ECO:0007669"/>
    <property type="project" value="UniProtKB-UniRule"/>
</dbReference>
<gene>
    <name evidence="7 8" type="primary">atpH</name>
    <name evidence="8" type="ORF">JCM31826_11810</name>
</gene>